<evidence type="ECO:0000256" key="8">
    <source>
        <dbReference type="ARBA" id="ARBA00023002"/>
    </source>
</evidence>
<comment type="similarity">
    <text evidence="3 11">Belongs to the ketopantoate reductase family.</text>
</comment>
<evidence type="ECO:0000256" key="9">
    <source>
        <dbReference type="ARBA" id="ARBA00032024"/>
    </source>
</evidence>
<protein>
    <recommendedName>
        <fullName evidence="5 11">2-dehydropantoate 2-reductase</fullName>
        <ecNumber evidence="4 11">1.1.1.169</ecNumber>
    </recommendedName>
    <alternativeName>
        <fullName evidence="9 11">Ketopantoate reductase</fullName>
    </alternativeName>
</protein>
<evidence type="ECO:0000256" key="5">
    <source>
        <dbReference type="ARBA" id="ARBA00019465"/>
    </source>
</evidence>
<dbReference type="UniPathway" id="UPA00028">
    <property type="reaction ID" value="UER00004"/>
</dbReference>
<evidence type="ECO:0000256" key="4">
    <source>
        <dbReference type="ARBA" id="ARBA00013014"/>
    </source>
</evidence>
<dbReference type="InterPro" id="IPR013332">
    <property type="entry name" value="KPR_N"/>
</dbReference>
<dbReference type="Proteomes" id="UP000178622">
    <property type="component" value="Unassembled WGS sequence"/>
</dbReference>
<proteinExistence type="inferred from homology"/>
<reference evidence="15" key="1">
    <citation type="submission" date="2016-09" db="EMBL/GenBank/DDBJ databases">
        <title>Draft genome sequence of a novel species of the family Streptococcaceae isolated from flowers.</title>
        <authorList>
            <person name="Chuah L.-O."/>
            <person name="Yap K.-P."/>
            <person name="Thong K.L."/>
            <person name="Liong M.T."/>
            <person name="Ahmad R."/>
            <person name="Rusul G."/>
        </authorList>
    </citation>
    <scope>NUCLEOTIDE SEQUENCE [LARGE SCALE GENOMIC DNA]</scope>
    <source>
        <strain evidence="15">DF1</strain>
    </source>
</reference>
<dbReference type="Pfam" id="PF08546">
    <property type="entry name" value="ApbA_C"/>
    <property type="match status" value="1"/>
</dbReference>
<dbReference type="OrthoDB" id="9800163at2"/>
<evidence type="ECO:0000256" key="2">
    <source>
        <dbReference type="ARBA" id="ARBA00004994"/>
    </source>
</evidence>
<dbReference type="STRING" id="1859473.BG261_09200"/>
<dbReference type="Pfam" id="PF02558">
    <property type="entry name" value="ApbA"/>
    <property type="match status" value="1"/>
</dbReference>
<keyword evidence="15" id="KW-1185">Reference proteome</keyword>
<evidence type="ECO:0000256" key="1">
    <source>
        <dbReference type="ARBA" id="ARBA00002919"/>
    </source>
</evidence>
<name>A0A1E8GPW4_9LACT</name>
<dbReference type="EC" id="1.1.1.169" evidence="4 11"/>
<comment type="function">
    <text evidence="1 11">Catalyzes the NADPH-dependent reduction of ketopantoate into pantoic acid.</text>
</comment>
<dbReference type="AlphaFoldDB" id="A0A1E8GPW4"/>
<dbReference type="NCBIfam" id="TIGR00745">
    <property type="entry name" value="apbA_panE"/>
    <property type="match status" value="1"/>
</dbReference>
<evidence type="ECO:0000256" key="6">
    <source>
        <dbReference type="ARBA" id="ARBA00022655"/>
    </source>
</evidence>
<sequence length="312" mass="34829">MKIFIAGAGAMGSRFGFMLHQAGNEVSLIDGWQDHINAIIENGLEVNYNGQEFNIQIPIYNQKDLDINSKAELIIVFTKAMQLDEMMKDLQPIISKETKILCLLNGLGHEDVIDKYLPAENIYLGNTVWTAGMTGPGKVKLFGTGALELQNIVPGFEKEANEIAEALSSAGLNAKYSDDIKFSVYQKACVNGTMNGLCTLLDGNMNEVGATSTSKTMIWKIMEEFRAVADFENINLDLDYIYDKILEFNDINKLGNHYPSMYQDLIINHRKTEIDYINGAISRKGTKYGIPTPYCDFLTDLIHAKEDLLDAK</sequence>
<comment type="pathway">
    <text evidence="2 11">Cofactor biosynthesis; (R)-pantothenate biosynthesis; (R)-pantoate from 3-methyl-2-oxobutanoate: step 2/2.</text>
</comment>
<feature type="domain" description="Ketopantoate reductase N-terminal" evidence="12">
    <location>
        <begin position="3"/>
        <end position="151"/>
    </location>
</feature>
<dbReference type="InterPro" id="IPR003710">
    <property type="entry name" value="ApbA"/>
</dbReference>
<dbReference type="SUPFAM" id="SSF51735">
    <property type="entry name" value="NAD(P)-binding Rossmann-fold domains"/>
    <property type="match status" value="1"/>
</dbReference>
<evidence type="ECO:0000313" key="14">
    <source>
        <dbReference type="EMBL" id="OFI50285.1"/>
    </source>
</evidence>
<keyword evidence="8 11" id="KW-0560">Oxidoreductase</keyword>
<dbReference type="InterPro" id="IPR013328">
    <property type="entry name" value="6PGD_dom2"/>
</dbReference>
<comment type="caution">
    <text evidence="14">The sequence shown here is derived from an EMBL/GenBank/DDBJ whole genome shotgun (WGS) entry which is preliminary data.</text>
</comment>
<dbReference type="InterPro" id="IPR050838">
    <property type="entry name" value="Ketopantoate_reductase"/>
</dbReference>
<dbReference type="InterPro" id="IPR008927">
    <property type="entry name" value="6-PGluconate_DH-like_C_sf"/>
</dbReference>
<feature type="domain" description="Ketopantoate reductase C-terminal" evidence="13">
    <location>
        <begin position="183"/>
        <end position="306"/>
    </location>
</feature>
<dbReference type="GO" id="GO:0005737">
    <property type="term" value="C:cytoplasm"/>
    <property type="evidence" value="ECO:0007669"/>
    <property type="project" value="TreeGrafter"/>
</dbReference>
<evidence type="ECO:0000256" key="10">
    <source>
        <dbReference type="ARBA" id="ARBA00048793"/>
    </source>
</evidence>
<organism evidence="14 15">
    <name type="scientific">Floricoccus tropicus</name>
    <dbReference type="NCBI Taxonomy" id="1859473"/>
    <lineage>
        <taxon>Bacteria</taxon>
        <taxon>Bacillati</taxon>
        <taxon>Bacillota</taxon>
        <taxon>Bacilli</taxon>
        <taxon>Lactobacillales</taxon>
        <taxon>Streptococcaceae</taxon>
        <taxon>Floricoccus</taxon>
    </lineage>
</organism>
<evidence type="ECO:0000259" key="12">
    <source>
        <dbReference type="Pfam" id="PF02558"/>
    </source>
</evidence>
<dbReference type="SUPFAM" id="SSF48179">
    <property type="entry name" value="6-phosphogluconate dehydrogenase C-terminal domain-like"/>
    <property type="match status" value="1"/>
</dbReference>
<dbReference type="GO" id="GO:0015940">
    <property type="term" value="P:pantothenate biosynthetic process"/>
    <property type="evidence" value="ECO:0007669"/>
    <property type="project" value="UniProtKB-UniPathway"/>
</dbReference>
<dbReference type="EMBL" id="MKIR01000002">
    <property type="protein sequence ID" value="OFI50285.1"/>
    <property type="molecule type" value="Genomic_DNA"/>
</dbReference>
<evidence type="ECO:0000256" key="11">
    <source>
        <dbReference type="RuleBase" id="RU362068"/>
    </source>
</evidence>
<dbReference type="PANTHER" id="PTHR43765:SF2">
    <property type="entry name" value="2-DEHYDROPANTOATE 2-REDUCTASE"/>
    <property type="match status" value="1"/>
</dbReference>
<dbReference type="GO" id="GO:0008677">
    <property type="term" value="F:2-dehydropantoate 2-reductase activity"/>
    <property type="evidence" value="ECO:0007669"/>
    <property type="project" value="UniProtKB-EC"/>
</dbReference>
<dbReference type="InterPro" id="IPR013752">
    <property type="entry name" value="KPA_reductase"/>
</dbReference>
<dbReference type="Gene3D" id="3.40.50.720">
    <property type="entry name" value="NAD(P)-binding Rossmann-like Domain"/>
    <property type="match status" value="1"/>
</dbReference>
<dbReference type="RefSeq" id="WP_070791503.1">
    <property type="nucleotide sequence ID" value="NZ_MKIR01000002.1"/>
</dbReference>
<evidence type="ECO:0000256" key="3">
    <source>
        <dbReference type="ARBA" id="ARBA00007870"/>
    </source>
</evidence>
<dbReference type="GO" id="GO:0050661">
    <property type="term" value="F:NADP binding"/>
    <property type="evidence" value="ECO:0007669"/>
    <property type="project" value="TreeGrafter"/>
</dbReference>
<keyword evidence="7 11" id="KW-0521">NADP</keyword>
<evidence type="ECO:0000259" key="13">
    <source>
        <dbReference type="Pfam" id="PF08546"/>
    </source>
</evidence>
<dbReference type="NCBIfam" id="NF005088">
    <property type="entry name" value="PRK06522.1-2"/>
    <property type="match status" value="1"/>
</dbReference>
<dbReference type="Gene3D" id="1.10.1040.10">
    <property type="entry name" value="N-(1-d-carboxylethyl)-l-norvaline Dehydrogenase, domain 2"/>
    <property type="match status" value="1"/>
</dbReference>
<dbReference type="InterPro" id="IPR036291">
    <property type="entry name" value="NAD(P)-bd_dom_sf"/>
</dbReference>
<keyword evidence="6 11" id="KW-0566">Pantothenate biosynthesis</keyword>
<evidence type="ECO:0000256" key="7">
    <source>
        <dbReference type="ARBA" id="ARBA00022857"/>
    </source>
</evidence>
<evidence type="ECO:0000313" key="15">
    <source>
        <dbReference type="Proteomes" id="UP000178622"/>
    </source>
</evidence>
<accession>A0A1E8GPW4</accession>
<comment type="catalytic activity">
    <reaction evidence="10 11">
        <text>(R)-pantoate + NADP(+) = 2-dehydropantoate + NADPH + H(+)</text>
        <dbReference type="Rhea" id="RHEA:16233"/>
        <dbReference type="ChEBI" id="CHEBI:11561"/>
        <dbReference type="ChEBI" id="CHEBI:15378"/>
        <dbReference type="ChEBI" id="CHEBI:15980"/>
        <dbReference type="ChEBI" id="CHEBI:57783"/>
        <dbReference type="ChEBI" id="CHEBI:58349"/>
        <dbReference type="EC" id="1.1.1.169"/>
    </reaction>
</comment>
<dbReference type="PANTHER" id="PTHR43765">
    <property type="entry name" value="2-DEHYDROPANTOATE 2-REDUCTASE-RELATED"/>
    <property type="match status" value="1"/>
</dbReference>
<gene>
    <name evidence="14" type="ORF">BG261_09200</name>
</gene>